<dbReference type="FunCoup" id="L0HDF9">
    <property type="interactions" value="71"/>
</dbReference>
<organism evidence="1 2">
    <name type="scientific">Methanoregula formicica (strain DSM 22288 / NBRC 105244 / SMSP)</name>
    <dbReference type="NCBI Taxonomy" id="593750"/>
    <lineage>
        <taxon>Archaea</taxon>
        <taxon>Methanobacteriati</taxon>
        <taxon>Methanobacteriota</taxon>
        <taxon>Stenosarchaea group</taxon>
        <taxon>Methanomicrobia</taxon>
        <taxon>Methanomicrobiales</taxon>
        <taxon>Methanoregulaceae</taxon>
        <taxon>Methanoregula</taxon>
    </lineage>
</organism>
<gene>
    <name evidence="1" type="ordered locus">Metfor_1720</name>
</gene>
<dbReference type="SUPFAM" id="SSF52467">
    <property type="entry name" value="DHS-like NAD/FAD-binding domain"/>
    <property type="match status" value="1"/>
</dbReference>
<dbReference type="EMBL" id="CP003167">
    <property type="protein sequence ID" value="AGB02747.1"/>
    <property type="molecule type" value="Genomic_DNA"/>
</dbReference>
<dbReference type="Pfam" id="PF02552">
    <property type="entry name" value="CO_dh"/>
    <property type="match status" value="1"/>
</dbReference>
<dbReference type="AlphaFoldDB" id="L0HDF9"/>
<dbReference type="HOGENOM" id="CLU_123700_0_0_2"/>
<dbReference type="GeneID" id="14308109"/>
<dbReference type="InParanoid" id="L0HDF9"/>
<dbReference type="RefSeq" id="WP_015285710.1">
    <property type="nucleotide sequence ID" value="NC_019943.1"/>
</dbReference>
<dbReference type="InterPro" id="IPR029035">
    <property type="entry name" value="DHS-like_NAD/FAD-binding_dom"/>
</dbReference>
<dbReference type="GO" id="GO:0019385">
    <property type="term" value="P:methanogenesis, from acetate"/>
    <property type="evidence" value="ECO:0007669"/>
    <property type="project" value="InterPro"/>
</dbReference>
<name>L0HDF9_METFS</name>
<reference evidence="2" key="1">
    <citation type="submission" date="2011-12" db="EMBL/GenBank/DDBJ databases">
        <title>Complete sequence of Methanoregula formicicum SMSP.</title>
        <authorList>
            <person name="Lucas S."/>
            <person name="Han J."/>
            <person name="Lapidus A."/>
            <person name="Cheng J.-F."/>
            <person name="Goodwin L."/>
            <person name="Pitluck S."/>
            <person name="Peters L."/>
            <person name="Ovchinnikova G."/>
            <person name="Teshima H."/>
            <person name="Detter J.C."/>
            <person name="Han C."/>
            <person name="Tapia R."/>
            <person name="Land M."/>
            <person name="Hauser L."/>
            <person name="Kyrpides N."/>
            <person name="Ivanova N."/>
            <person name="Pagani I."/>
            <person name="Imachi H."/>
            <person name="Tamaki H."/>
            <person name="Sekiguchi Y."/>
            <person name="Kamagata Y."/>
            <person name="Cadillo-Quiroz H."/>
            <person name="Zinder S."/>
            <person name="Liu W.-T."/>
            <person name="Woyke T."/>
        </authorList>
    </citation>
    <scope>NUCLEOTIDE SEQUENCE [LARGE SCALE GENOMIC DNA]</scope>
    <source>
        <strain evidence="2">DSM 22288 / NBRC 105244 / SMSP</strain>
    </source>
</reference>
<dbReference type="Gene3D" id="3.40.50.1220">
    <property type="entry name" value="TPP-binding domain"/>
    <property type="match status" value="1"/>
</dbReference>
<dbReference type="eggNOG" id="arCOG04408">
    <property type="taxonomic scope" value="Archaea"/>
</dbReference>
<dbReference type="Proteomes" id="UP000010824">
    <property type="component" value="Chromosome"/>
</dbReference>
<dbReference type="InterPro" id="IPR003704">
    <property type="entry name" value="CdhB"/>
</dbReference>
<keyword evidence="2" id="KW-1185">Reference proteome</keyword>
<protein>
    <submittedName>
        <fullName evidence="1">CO dehydrogenase/acetyl-CoA synthase complex, epsilon subunit</fullName>
    </submittedName>
</protein>
<accession>L0HDF9</accession>
<dbReference type="STRING" id="593750.Metfor_1720"/>
<evidence type="ECO:0000313" key="2">
    <source>
        <dbReference type="Proteomes" id="UP000010824"/>
    </source>
</evidence>
<dbReference type="OrthoDB" id="120588at2157"/>
<proteinExistence type="predicted"/>
<dbReference type="KEGG" id="mfo:Metfor_1720"/>
<sequence precursor="true">MPMTDAWQTAEIAGPKKASLILKPDIADALISRAKRPIMIVGHGIVEYEVNGKPMIECLIALARKAVIPVVVSASTNREFLSREFEPAAVMSAVEISSRLTDPEWKGLDGKEPYDLAIFVGLPYSMEWTILSGLKHFAPNVKTMTFDCVYQPNASWSFPNSTIKDWAANLKGIVENLED</sequence>
<evidence type="ECO:0000313" key="1">
    <source>
        <dbReference type="EMBL" id="AGB02747.1"/>
    </source>
</evidence>
<dbReference type="NCBIfam" id="TIGR00315">
    <property type="entry name" value="cdhB"/>
    <property type="match status" value="1"/>
</dbReference>
<reference evidence="1 2" key="2">
    <citation type="journal article" date="2014" name="Genome Announc.">
        <title>Complete Genome Sequence of Methanoregula formicica SMSPT, a Mesophilic Hydrogenotrophic Methanogen Isolated from a Methanogenic Upflow Anaerobic Sludge Blanket Reactor.</title>
        <authorList>
            <person name="Yamamoto K."/>
            <person name="Tamaki H."/>
            <person name="Cadillo-Quiroz H."/>
            <person name="Imachi H."/>
            <person name="Kyrpides N."/>
            <person name="Woyke T."/>
            <person name="Goodwin L."/>
            <person name="Zinder S.H."/>
            <person name="Kamagata Y."/>
            <person name="Liu W.T."/>
        </authorList>
    </citation>
    <scope>NUCLEOTIDE SEQUENCE [LARGE SCALE GENOMIC DNA]</scope>
    <source>
        <strain evidence="2">DSM 22288 / NBRC 105244 / SMSP</strain>
    </source>
</reference>